<dbReference type="SUPFAM" id="SSF52172">
    <property type="entry name" value="CheY-like"/>
    <property type="match status" value="1"/>
</dbReference>
<dbReference type="Gene3D" id="3.40.50.2300">
    <property type="match status" value="1"/>
</dbReference>
<keyword evidence="3" id="KW-0963">Cytoplasm</keyword>
<keyword evidence="11" id="KW-0010">Activator</keyword>
<comment type="caution">
    <text evidence="20">The sequence shown here is derived from an EMBL/GenBank/DDBJ whole genome shotgun (WGS) entry which is preliminary data.</text>
</comment>
<evidence type="ECO:0000256" key="9">
    <source>
        <dbReference type="ARBA" id="ARBA00023015"/>
    </source>
</evidence>
<evidence type="ECO:0000256" key="14">
    <source>
        <dbReference type="ARBA" id="ARBA00029881"/>
    </source>
</evidence>
<dbReference type="CDD" id="cd00156">
    <property type="entry name" value="REC"/>
    <property type="match status" value="1"/>
</dbReference>
<proteinExistence type="predicted"/>
<evidence type="ECO:0000256" key="3">
    <source>
        <dbReference type="ARBA" id="ARBA00022490"/>
    </source>
</evidence>
<dbReference type="InterPro" id="IPR003593">
    <property type="entry name" value="AAA+_ATPase"/>
</dbReference>
<evidence type="ECO:0000256" key="6">
    <source>
        <dbReference type="ARBA" id="ARBA00022741"/>
    </source>
</evidence>
<evidence type="ECO:0000256" key="16">
    <source>
        <dbReference type="ARBA" id="ARBA00043886"/>
    </source>
</evidence>
<evidence type="ECO:0000259" key="18">
    <source>
        <dbReference type="PROSITE" id="PS50045"/>
    </source>
</evidence>
<comment type="function">
    <text evidence="16">Member of the two-component regulatory system NtrB/NtrC, which controls expression of the nitrogen-regulated (ntr) genes in response to nitrogen limitation. Phosphorylated NtrC binds directly to DNA and stimulates the formation of open promoter-sigma54-RNA polymerase complexes.</text>
</comment>
<evidence type="ECO:0000256" key="2">
    <source>
        <dbReference type="ARBA" id="ARBA00019059"/>
    </source>
</evidence>
<dbReference type="InterPro" id="IPR011006">
    <property type="entry name" value="CheY-like_superfamily"/>
</dbReference>
<evidence type="ECO:0000256" key="8">
    <source>
        <dbReference type="ARBA" id="ARBA00023012"/>
    </source>
</evidence>
<dbReference type="RefSeq" id="WP_221559768.1">
    <property type="nucleotide sequence ID" value="NZ_JAIGNO010000012.1"/>
</dbReference>
<reference evidence="20 21" key="1">
    <citation type="submission" date="2021-08" db="EMBL/GenBank/DDBJ databases">
        <title>Comparative Genomics Analysis of the Genus Qipengyuania Reveals Extensive Genetic Diversity and Metabolic Versatility, Including the Description of Fifteen Novel Species.</title>
        <authorList>
            <person name="Liu Y."/>
        </authorList>
    </citation>
    <scope>NUCLEOTIDE SEQUENCE [LARGE SCALE GENOMIC DNA]</scope>
    <source>
        <strain evidence="20 21">6D47A</strain>
    </source>
</reference>
<dbReference type="SMART" id="SM00382">
    <property type="entry name" value="AAA"/>
    <property type="match status" value="1"/>
</dbReference>
<dbReference type="PROSITE" id="PS00688">
    <property type="entry name" value="SIGMA54_INTERACT_3"/>
    <property type="match status" value="1"/>
</dbReference>
<dbReference type="InterPro" id="IPR009057">
    <property type="entry name" value="Homeodomain-like_sf"/>
</dbReference>
<feature type="modified residue" description="4-aspartylphosphate" evidence="17">
    <location>
        <position position="60"/>
    </location>
</feature>
<dbReference type="Pfam" id="PF00072">
    <property type="entry name" value="Response_reg"/>
    <property type="match status" value="1"/>
</dbReference>
<evidence type="ECO:0000259" key="19">
    <source>
        <dbReference type="PROSITE" id="PS50110"/>
    </source>
</evidence>
<evidence type="ECO:0000256" key="1">
    <source>
        <dbReference type="ARBA" id="ARBA00004496"/>
    </source>
</evidence>
<dbReference type="PRINTS" id="PR01590">
    <property type="entry name" value="HTHFIS"/>
</dbReference>
<dbReference type="PROSITE" id="PS50110">
    <property type="entry name" value="RESPONSE_REGULATORY"/>
    <property type="match status" value="1"/>
</dbReference>
<dbReference type="InterPro" id="IPR058031">
    <property type="entry name" value="AAA_lid_NorR"/>
</dbReference>
<keyword evidence="5 17" id="KW-0597">Phosphoprotein</keyword>
<evidence type="ECO:0000256" key="12">
    <source>
        <dbReference type="ARBA" id="ARBA00023163"/>
    </source>
</evidence>
<dbReference type="SMART" id="SM00448">
    <property type="entry name" value="REC"/>
    <property type="match status" value="1"/>
</dbReference>
<dbReference type="InterPro" id="IPR002197">
    <property type="entry name" value="HTH_Fis"/>
</dbReference>
<keyword evidence="7" id="KW-0067">ATP-binding</keyword>
<dbReference type="InterPro" id="IPR002078">
    <property type="entry name" value="Sigma_54_int"/>
</dbReference>
<evidence type="ECO:0000256" key="11">
    <source>
        <dbReference type="ARBA" id="ARBA00023159"/>
    </source>
</evidence>
<dbReference type="SUPFAM" id="SSF52540">
    <property type="entry name" value="P-loop containing nucleoside triphosphate hydrolases"/>
    <property type="match status" value="1"/>
</dbReference>
<dbReference type="InterPro" id="IPR027417">
    <property type="entry name" value="P-loop_NTPase"/>
</dbReference>
<keyword evidence="6" id="KW-0547">Nucleotide-binding</keyword>
<dbReference type="Gene3D" id="1.10.10.60">
    <property type="entry name" value="Homeodomain-like"/>
    <property type="match status" value="1"/>
</dbReference>
<keyword evidence="13" id="KW-0535">Nitrogen fixation</keyword>
<comment type="subcellular location">
    <subcellularLocation>
        <location evidence="1">Cytoplasm</location>
    </subcellularLocation>
</comment>
<dbReference type="EMBL" id="JAIGNO010000012">
    <property type="protein sequence ID" value="MBX7483681.1"/>
    <property type="molecule type" value="Genomic_DNA"/>
</dbReference>
<dbReference type="PANTHER" id="PTHR32071">
    <property type="entry name" value="TRANSCRIPTIONAL REGULATORY PROTEIN"/>
    <property type="match status" value="1"/>
</dbReference>
<sequence length="472" mass="50851">MATPEARLLMLIDDEPAQSRPVSALAARAGWRVVTCASGKDALDMLASPEGSEIHAVLLDQWVAGDATCDLIRDLRAARPETPLVILTASNSPLLAVEALRAGASDYLIKPVGPNRLLRALGRITPLGYPDAELQPLSEKLSHPVDFDAMVGSAALFRTALAKAATAARGHAHVLVEGERGTGKDMLTRAMHAASTRAKAVMRVVHCAGMPPASLESLLFGHEKGAFPGAFDRQTGLIEHCDGGTLILDDIDRLPAEQQQRLAEVLTSGIVRPTGATHGFKIDVRIIASSDLALDELVAKGEFSSDLLDQLSATRIRIPALRERLGDIPALTRYFLSLIGERPGLKHHSIADSALSLLEAYDWPGNVRQLQAALFRACVFEQREALTAHSFPQLAELIGDKADRGESRARGLGVLLYTEDGNVRPLEEIEADVIRLAIGHYRGRMTEVARRLGIGRSTLYRKLAELGIDDAA</sequence>
<name>A0ABS7J8U5_9SPHN</name>
<evidence type="ECO:0000256" key="13">
    <source>
        <dbReference type="ARBA" id="ARBA00023231"/>
    </source>
</evidence>
<dbReference type="Pfam" id="PF00158">
    <property type="entry name" value="Sigma54_activat"/>
    <property type="match status" value="1"/>
</dbReference>
<dbReference type="SUPFAM" id="SSF46689">
    <property type="entry name" value="Homeodomain-like"/>
    <property type="match status" value="1"/>
</dbReference>
<dbReference type="PROSITE" id="PS50045">
    <property type="entry name" value="SIGMA54_INTERACT_4"/>
    <property type="match status" value="1"/>
</dbReference>
<dbReference type="InterPro" id="IPR001789">
    <property type="entry name" value="Sig_transdc_resp-reg_receiver"/>
</dbReference>
<evidence type="ECO:0000313" key="21">
    <source>
        <dbReference type="Proteomes" id="UP000755104"/>
    </source>
</evidence>
<dbReference type="Gene3D" id="1.10.8.60">
    <property type="match status" value="1"/>
</dbReference>
<dbReference type="InterPro" id="IPR025944">
    <property type="entry name" value="Sigma_54_int_dom_CS"/>
</dbReference>
<keyword evidence="4" id="KW-0678">Repressor</keyword>
<dbReference type="Pfam" id="PF25601">
    <property type="entry name" value="AAA_lid_14"/>
    <property type="match status" value="1"/>
</dbReference>
<keyword evidence="10" id="KW-0238">DNA-binding</keyword>
<evidence type="ECO:0000256" key="7">
    <source>
        <dbReference type="ARBA" id="ARBA00022840"/>
    </source>
</evidence>
<dbReference type="PANTHER" id="PTHR32071:SF95">
    <property type="entry name" value="DNA-BINDING TRANSCRIPTIONAL REGULATOR NTRC"/>
    <property type="match status" value="1"/>
</dbReference>
<feature type="domain" description="Response regulatory" evidence="19">
    <location>
        <begin position="8"/>
        <end position="125"/>
    </location>
</feature>
<dbReference type="CDD" id="cd00009">
    <property type="entry name" value="AAA"/>
    <property type="match status" value="1"/>
</dbReference>
<keyword evidence="9" id="KW-0805">Transcription regulation</keyword>
<keyword evidence="8" id="KW-0902">Two-component regulatory system</keyword>
<evidence type="ECO:0000256" key="5">
    <source>
        <dbReference type="ARBA" id="ARBA00022553"/>
    </source>
</evidence>
<evidence type="ECO:0000256" key="17">
    <source>
        <dbReference type="PROSITE-ProRule" id="PRU00169"/>
    </source>
</evidence>
<evidence type="ECO:0000256" key="10">
    <source>
        <dbReference type="ARBA" id="ARBA00023125"/>
    </source>
</evidence>
<keyword evidence="21" id="KW-1185">Reference proteome</keyword>
<evidence type="ECO:0000313" key="20">
    <source>
        <dbReference type="EMBL" id="MBX7483681.1"/>
    </source>
</evidence>
<accession>A0ABS7J8U5</accession>
<dbReference type="Gene3D" id="3.40.50.300">
    <property type="entry name" value="P-loop containing nucleotide triphosphate hydrolases"/>
    <property type="match status" value="1"/>
</dbReference>
<dbReference type="Proteomes" id="UP000755104">
    <property type="component" value="Unassembled WGS sequence"/>
</dbReference>
<keyword evidence="12" id="KW-0804">Transcription</keyword>
<protein>
    <recommendedName>
        <fullName evidence="2">DNA-binding transcriptional regulator NtrC</fullName>
    </recommendedName>
    <alternativeName>
        <fullName evidence="14">Nitrogen regulation protein NR(I)</fullName>
    </alternativeName>
    <alternativeName>
        <fullName evidence="15">Nitrogen regulator I</fullName>
    </alternativeName>
</protein>
<feature type="domain" description="Sigma-54 factor interaction" evidence="18">
    <location>
        <begin position="150"/>
        <end position="379"/>
    </location>
</feature>
<evidence type="ECO:0000256" key="4">
    <source>
        <dbReference type="ARBA" id="ARBA00022491"/>
    </source>
</evidence>
<gene>
    <name evidence="20" type="ORF">K3174_14185</name>
</gene>
<dbReference type="Pfam" id="PF02954">
    <property type="entry name" value="HTH_8"/>
    <property type="match status" value="1"/>
</dbReference>
<evidence type="ECO:0000256" key="15">
    <source>
        <dbReference type="ARBA" id="ARBA00031910"/>
    </source>
</evidence>
<organism evidence="20 21">
    <name type="scientific">Qipengyuania qiaonensis</name>
    <dbReference type="NCBI Taxonomy" id="2867240"/>
    <lineage>
        <taxon>Bacteria</taxon>
        <taxon>Pseudomonadati</taxon>
        <taxon>Pseudomonadota</taxon>
        <taxon>Alphaproteobacteria</taxon>
        <taxon>Sphingomonadales</taxon>
        <taxon>Erythrobacteraceae</taxon>
        <taxon>Qipengyuania</taxon>
    </lineage>
</organism>